<dbReference type="InterPro" id="IPR016186">
    <property type="entry name" value="C-type_lectin-like/link_sf"/>
</dbReference>
<feature type="domain" description="C-type lectin" evidence="3">
    <location>
        <begin position="557"/>
        <end position="666"/>
    </location>
</feature>
<evidence type="ECO:0000256" key="1">
    <source>
        <dbReference type="SAM" id="Coils"/>
    </source>
</evidence>
<proteinExistence type="predicted"/>
<evidence type="ECO:0000313" key="4">
    <source>
        <dbReference type="EMBL" id="CAF0756059.1"/>
    </source>
</evidence>
<dbReference type="PROSITE" id="PS50041">
    <property type="entry name" value="C_TYPE_LECTIN_2"/>
    <property type="match status" value="1"/>
</dbReference>
<dbReference type="InterPro" id="IPR001304">
    <property type="entry name" value="C-type_lectin-like"/>
</dbReference>
<feature type="transmembrane region" description="Helical" evidence="2">
    <location>
        <begin position="94"/>
        <end position="120"/>
    </location>
</feature>
<evidence type="ECO:0000313" key="5">
    <source>
        <dbReference type="Proteomes" id="UP000663879"/>
    </source>
</evidence>
<keyword evidence="1" id="KW-0175">Coiled coil</keyword>
<dbReference type="EMBL" id="CAJNOC010000399">
    <property type="protein sequence ID" value="CAF0756059.1"/>
    <property type="molecule type" value="Genomic_DNA"/>
</dbReference>
<keyword evidence="2" id="KW-1133">Transmembrane helix</keyword>
<dbReference type="PANTHER" id="PTHR39069">
    <property type="entry name" value="ECDYSONE-INDUCIBLE GENE E1, ISOFORM A"/>
    <property type="match status" value="1"/>
</dbReference>
<dbReference type="CDD" id="cd00037">
    <property type="entry name" value="CLECT"/>
    <property type="match status" value="1"/>
</dbReference>
<evidence type="ECO:0000259" key="3">
    <source>
        <dbReference type="PROSITE" id="PS50041"/>
    </source>
</evidence>
<name>A0A813PVH7_9BILA</name>
<dbReference type="SUPFAM" id="SSF56436">
    <property type="entry name" value="C-type lectin-like"/>
    <property type="match status" value="1"/>
</dbReference>
<evidence type="ECO:0000256" key="2">
    <source>
        <dbReference type="SAM" id="Phobius"/>
    </source>
</evidence>
<comment type="caution">
    <text evidence="4">The sequence shown here is derived from an EMBL/GenBank/DDBJ whole genome shotgun (WGS) entry which is preliminary data.</text>
</comment>
<dbReference type="SMART" id="SM00034">
    <property type="entry name" value="CLECT"/>
    <property type="match status" value="1"/>
</dbReference>
<dbReference type="OrthoDB" id="6136115at2759"/>
<reference evidence="4" key="1">
    <citation type="submission" date="2021-02" db="EMBL/GenBank/DDBJ databases">
        <authorList>
            <person name="Nowell W R."/>
        </authorList>
    </citation>
    <scope>NUCLEOTIDE SEQUENCE</scope>
    <source>
        <strain evidence="4">Ploen Becks lab</strain>
    </source>
</reference>
<gene>
    <name evidence="4" type="ORF">OXX778_LOCUS4178</name>
</gene>
<accession>A0A813PVH7</accession>
<dbReference type="Gene3D" id="3.10.100.10">
    <property type="entry name" value="Mannose-Binding Protein A, subunit A"/>
    <property type="match status" value="1"/>
</dbReference>
<keyword evidence="2" id="KW-0472">Membrane</keyword>
<organism evidence="4 5">
    <name type="scientific">Brachionus calyciflorus</name>
    <dbReference type="NCBI Taxonomy" id="104777"/>
    <lineage>
        <taxon>Eukaryota</taxon>
        <taxon>Metazoa</taxon>
        <taxon>Spiralia</taxon>
        <taxon>Gnathifera</taxon>
        <taxon>Rotifera</taxon>
        <taxon>Eurotatoria</taxon>
        <taxon>Monogononta</taxon>
        <taxon>Pseudotrocha</taxon>
        <taxon>Ploima</taxon>
        <taxon>Brachionidae</taxon>
        <taxon>Brachionus</taxon>
    </lineage>
</organism>
<feature type="coiled-coil region" evidence="1">
    <location>
        <begin position="63"/>
        <end position="93"/>
    </location>
</feature>
<keyword evidence="2" id="KW-0812">Transmembrane</keyword>
<protein>
    <recommendedName>
        <fullName evidence="3">C-type lectin domain-containing protein</fullName>
    </recommendedName>
</protein>
<keyword evidence="5" id="KW-1185">Reference proteome</keyword>
<dbReference type="InterPro" id="IPR016187">
    <property type="entry name" value="CTDL_fold"/>
</dbReference>
<sequence>MDSNYGYYKPVSKLTKWDEDKFIDYEKERLEYKKLYPIAQTPILNSKPFKKIQKKSIQAQTDISSFELKQENAERQNKNLNQKINLYEKHKKKLIFSIISTQIITIIFLVFLILFLIVYYRYRSREITIYESHTRFISYDYSGLCPYEQYFNGSKCIDRVGELQSCGFNYDCFRPMKCDAVRGCTCDTYFFYDASKRNCESQYLNQIGECLTDNYCRSNSGLYCNLATKLCVCDSASKSWSSTELACKLTYNKGTCNTDSDCNLSENLFCQTGTSCQCPQTVTNNKCDCKRVIGNENYWNSSQCVAALSYKSTCTADYMCKSLVENLKCVSGKCDCEQSTHSWSSVDSKCMPTYENGACTIDSDCNTSEDLICKTGTSCNCPKTVGNNKCDCIRISGNEKYWNNTKCVPALTYQDTCTHTYMCKTLAENLQCISGKCDCDSSSFSWSSNESKCKLTYNKGTCNSDSDCNSNENLICNSGNNKCTCIKIVGDEKYWNNTYCVPAISYGSVTCTNDIMCKTLTEHTYCDLATGKCDCPSPGGLLSSGTCRQCLSDEFFFADLCYHITPNRYGLTPAENQCNSRSSSKLAVLNTADKINFIKGKIISSESYWISGSKVGGVYNWGPTDSSMLVDLSLCSLSGTQSCLSFTGTCFNTDTPCNQNNYVICQI</sequence>
<dbReference type="PANTHER" id="PTHR39069:SF8">
    <property type="entry name" value="FI17111P1"/>
    <property type="match status" value="1"/>
</dbReference>
<dbReference type="Proteomes" id="UP000663879">
    <property type="component" value="Unassembled WGS sequence"/>
</dbReference>
<dbReference type="AlphaFoldDB" id="A0A813PVH7"/>